<dbReference type="AlphaFoldDB" id="A0A8J4RC87"/>
<feature type="compositionally biased region" description="Polar residues" evidence="3">
    <location>
        <begin position="548"/>
        <end position="558"/>
    </location>
</feature>
<dbReference type="GO" id="GO:0051015">
    <property type="term" value="F:actin filament binding"/>
    <property type="evidence" value="ECO:0007669"/>
    <property type="project" value="InterPro"/>
</dbReference>
<comment type="caution">
    <text evidence="6">The sequence shown here is derived from an EMBL/GenBank/DDBJ whole genome shotgun (WGS) entry which is preliminary data.</text>
</comment>
<comment type="similarity">
    <text evidence="1">Belongs to the formin-like family. Class-I subfamily.</text>
</comment>
<dbReference type="InterPro" id="IPR015425">
    <property type="entry name" value="FH2_Formin"/>
</dbReference>
<dbReference type="InterPro" id="IPR027643">
    <property type="entry name" value="Formin-like_plant"/>
</dbReference>
<feature type="compositionally biased region" description="Pro residues" evidence="3">
    <location>
        <begin position="238"/>
        <end position="258"/>
    </location>
</feature>
<feature type="compositionally biased region" description="Pro residues" evidence="3">
    <location>
        <begin position="493"/>
        <end position="508"/>
    </location>
</feature>
<dbReference type="PANTHER" id="PTHR23213">
    <property type="entry name" value="FORMIN-RELATED"/>
    <property type="match status" value="1"/>
</dbReference>
<feature type="compositionally biased region" description="Pro residues" evidence="3">
    <location>
        <begin position="445"/>
        <end position="485"/>
    </location>
</feature>
<dbReference type="Gene3D" id="1.20.58.2220">
    <property type="entry name" value="Formin, FH2 domain"/>
    <property type="match status" value="1"/>
</dbReference>
<evidence type="ECO:0000256" key="4">
    <source>
        <dbReference type="SAM" id="Phobius"/>
    </source>
</evidence>
<organism evidence="6 7">
    <name type="scientific">Castanea mollissima</name>
    <name type="common">Chinese chestnut</name>
    <dbReference type="NCBI Taxonomy" id="60419"/>
    <lineage>
        <taxon>Eukaryota</taxon>
        <taxon>Viridiplantae</taxon>
        <taxon>Streptophyta</taxon>
        <taxon>Embryophyta</taxon>
        <taxon>Tracheophyta</taxon>
        <taxon>Spermatophyta</taxon>
        <taxon>Magnoliopsida</taxon>
        <taxon>eudicotyledons</taxon>
        <taxon>Gunneridae</taxon>
        <taxon>Pentapetalae</taxon>
        <taxon>rosids</taxon>
        <taxon>fabids</taxon>
        <taxon>Fagales</taxon>
        <taxon>Fagaceae</taxon>
        <taxon>Castanea</taxon>
    </lineage>
</organism>
<sequence length="997" mass="108086">MGVSGGVIPQRGGGSKVEDDRPTLTIRSSLSLTTWVCGFVSFADLGLWRIGTLICGEFVGYDSKAGFERMVEIGGALLVKVLVCTLAAVSSKERKSDEEVFLRQIVDPASGEIDEDMAALLWISCRQDLIHLKGANELDLYCLEDSSSSANEVNSKSQSLAKENIQKIISVLHPQLERTLLDCLRKISIQFRVSGEEGGAKVWYAKNLESQYPRPDSPRRNLGAAQAPAPAPVVGSPSPSPTPSPDPAPSPMPVPSSPPDSNSHPSPQVPFFLPTTNDSSANQDSNSTVQANKQRASRKPVVIAVVVTASVTFVVAALFFLCCCKFCRRGSGVRRNDERPLLSLSLSDYSVGNSLKEEKLGHHSYGNNSSHHKKASSLDGNFHIESDIFHSSLHETSSVGAKAGAAAAKFSPNSFEPSSNVNGQVPPPALKPPPGQVVITSGLPPLKPPPGRADPLPPEPPSSFRPPPSKAGPHPPPPPVPPPPMKASSGAGPHPPGPPPPPPAPPVAPGTKLGPRPPPPPPPKSGVPPPRPPPIPLGSKVARPPLGQKNSSNATSSEEAGLEDDANAPKAKLKPFFWDKVLASPDQSMVWHQIKSGSFQFNEEMIETLFGYNAVDKNRKAHKESSSQDPSPQHIQIIDPKKAQNLAIQLRALNVTTEEVHDALHDGNELPPELLQTLLKMAPTAEEELKLRLFNGEIAQLGPAERFLKALVDIPFAFKRMDALLFMCTIQEEVTITRESFATLEVACKELRNSRLFLKLLEAVLKTGNRMNDGTFRGGAQAFKLDTLLKLSDVKGTDGKTTLLHFVVQEIIRSEGVRAARAAKESQSFSSIKSDDLLEETSHDTEEHYRSLGLQMVSGLGDELENVKKAAILDADSLRGTVSKLGHQLIKARDFLNSDLKSLGEDGGFHQSLKSFLQQAEIDIKWLLEEEKRIMSLVKSTGDYFHGKAGKDEGLRLFVIVRDFLIMLDKSCREIDGWIILVQMRIVHKFLLEEVAL</sequence>
<dbReference type="PROSITE" id="PS51444">
    <property type="entry name" value="FH2"/>
    <property type="match status" value="1"/>
</dbReference>
<reference evidence="6" key="1">
    <citation type="submission" date="2020-03" db="EMBL/GenBank/DDBJ databases">
        <title>Castanea mollissima Vanexum genome sequencing.</title>
        <authorList>
            <person name="Staton M."/>
        </authorList>
    </citation>
    <scope>NUCLEOTIDE SEQUENCE</scope>
    <source>
        <tissue evidence="6">Leaf</tissue>
    </source>
</reference>
<name>A0A8J4RC87_9ROSI</name>
<feature type="region of interest" description="Disordered" evidence="3">
    <location>
        <begin position="1"/>
        <end position="20"/>
    </location>
</feature>
<gene>
    <name evidence="6" type="ORF">CMV_014682</name>
</gene>
<evidence type="ECO:0000313" key="6">
    <source>
        <dbReference type="EMBL" id="KAF3960623.1"/>
    </source>
</evidence>
<feature type="region of interest" description="Disordered" evidence="3">
    <location>
        <begin position="415"/>
        <end position="567"/>
    </location>
</feature>
<feature type="region of interest" description="Disordered" evidence="3">
    <location>
        <begin position="210"/>
        <end position="295"/>
    </location>
</feature>
<feature type="compositionally biased region" description="Polar residues" evidence="3">
    <location>
        <begin position="274"/>
        <end position="294"/>
    </location>
</feature>
<feature type="compositionally biased region" description="Low complexity" evidence="3">
    <location>
        <begin position="224"/>
        <end position="237"/>
    </location>
</feature>
<evidence type="ECO:0000256" key="1">
    <source>
        <dbReference type="ARBA" id="ARBA00025793"/>
    </source>
</evidence>
<feature type="compositionally biased region" description="Pro residues" evidence="3">
    <location>
        <begin position="515"/>
        <end position="536"/>
    </location>
</feature>
<keyword evidence="7" id="KW-1185">Reference proteome</keyword>
<dbReference type="GO" id="GO:0045010">
    <property type="term" value="P:actin nucleation"/>
    <property type="evidence" value="ECO:0007669"/>
    <property type="project" value="InterPro"/>
</dbReference>
<evidence type="ECO:0000259" key="5">
    <source>
        <dbReference type="PROSITE" id="PS51444"/>
    </source>
</evidence>
<dbReference type="Pfam" id="PF02181">
    <property type="entry name" value="FH2"/>
    <property type="match status" value="1"/>
</dbReference>
<keyword evidence="4" id="KW-0472">Membrane</keyword>
<accession>A0A8J4RC87</accession>
<dbReference type="SUPFAM" id="SSF101447">
    <property type="entry name" value="Formin homology 2 domain (FH2 domain)"/>
    <property type="match status" value="1"/>
</dbReference>
<dbReference type="SMART" id="SM00498">
    <property type="entry name" value="FH2"/>
    <property type="match status" value="1"/>
</dbReference>
<feature type="domain" description="FH2" evidence="5">
    <location>
        <begin position="563"/>
        <end position="994"/>
    </location>
</feature>
<evidence type="ECO:0000256" key="2">
    <source>
        <dbReference type="RuleBase" id="RU361260"/>
    </source>
</evidence>
<dbReference type="OrthoDB" id="1668162at2759"/>
<proteinExistence type="inferred from homology"/>
<evidence type="ECO:0000313" key="7">
    <source>
        <dbReference type="Proteomes" id="UP000737018"/>
    </source>
</evidence>
<feature type="transmembrane region" description="Helical" evidence="4">
    <location>
        <begin position="301"/>
        <end position="321"/>
    </location>
</feature>
<keyword evidence="4" id="KW-0812">Transmembrane</keyword>
<dbReference type="InterPro" id="IPR042201">
    <property type="entry name" value="FH2_Formin_sf"/>
</dbReference>
<protein>
    <recommendedName>
        <fullName evidence="2">Formin-like protein</fullName>
    </recommendedName>
</protein>
<dbReference type="Proteomes" id="UP000737018">
    <property type="component" value="Unassembled WGS sequence"/>
</dbReference>
<keyword evidence="4" id="KW-1133">Transmembrane helix</keyword>
<evidence type="ECO:0000256" key="3">
    <source>
        <dbReference type="SAM" id="MobiDB-lite"/>
    </source>
</evidence>
<dbReference type="PANTHER" id="PTHR23213:SF269">
    <property type="entry name" value="FORMIN-LIKE PROTEIN 5"/>
    <property type="match status" value="1"/>
</dbReference>
<dbReference type="EMBL" id="JRKL02002068">
    <property type="protein sequence ID" value="KAF3960623.1"/>
    <property type="molecule type" value="Genomic_DNA"/>
</dbReference>
<feature type="compositionally biased region" description="Pro residues" evidence="3">
    <location>
        <begin position="425"/>
        <end position="435"/>
    </location>
</feature>